<comment type="caution">
    <text evidence="2">The sequence shown here is derived from an EMBL/GenBank/DDBJ whole genome shotgun (WGS) entry which is preliminary data.</text>
</comment>
<dbReference type="Proteomes" id="UP001516400">
    <property type="component" value="Unassembled WGS sequence"/>
</dbReference>
<gene>
    <name evidence="2" type="ORF">HHI36_005069</name>
</gene>
<proteinExistence type="predicted"/>
<feature type="compositionally biased region" description="Polar residues" evidence="1">
    <location>
        <begin position="7"/>
        <end position="20"/>
    </location>
</feature>
<evidence type="ECO:0000256" key="1">
    <source>
        <dbReference type="SAM" id="MobiDB-lite"/>
    </source>
</evidence>
<evidence type="ECO:0000313" key="2">
    <source>
        <dbReference type="EMBL" id="KAL3281864.1"/>
    </source>
</evidence>
<organism evidence="2 3">
    <name type="scientific">Cryptolaemus montrouzieri</name>
    <dbReference type="NCBI Taxonomy" id="559131"/>
    <lineage>
        <taxon>Eukaryota</taxon>
        <taxon>Metazoa</taxon>
        <taxon>Ecdysozoa</taxon>
        <taxon>Arthropoda</taxon>
        <taxon>Hexapoda</taxon>
        <taxon>Insecta</taxon>
        <taxon>Pterygota</taxon>
        <taxon>Neoptera</taxon>
        <taxon>Endopterygota</taxon>
        <taxon>Coleoptera</taxon>
        <taxon>Polyphaga</taxon>
        <taxon>Cucujiformia</taxon>
        <taxon>Coccinelloidea</taxon>
        <taxon>Coccinellidae</taxon>
        <taxon>Scymninae</taxon>
        <taxon>Scymnini</taxon>
        <taxon>Cryptolaemus</taxon>
    </lineage>
</organism>
<feature type="compositionally biased region" description="Polar residues" evidence="1">
    <location>
        <begin position="45"/>
        <end position="58"/>
    </location>
</feature>
<feature type="region of interest" description="Disordered" evidence="1">
    <location>
        <begin position="1"/>
        <end position="20"/>
    </location>
</feature>
<evidence type="ECO:0000313" key="3">
    <source>
        <dbReference type="Proteomes" id="UP001516400"/>
    </source>
</evidence>
<reference evidence="2 3" key="1">
    <citation type="journal article" date="2021" name="BMC Biol.">
        <title>Horizontally acquired antibacterial genes associated with adaptive radiation of ladybird beetles.</title>
        <authorList>
            <person name="Li H.S."/>
            <person name="Tang X.F."/>
            <person name="Huang Y.H."/>
            <person name="Xu Z.Y."/>
            <person name="Chen M.L."/>
            <person name="Du X.Y."/>
            <person name="Qiu B.Y."/>
            <person name="Chen P.T."/>
            <person name="Zhang W."/>
            <person name="Slipinski A."/>
            <person name="Escalona H.E."/>
            <person name="Waterhouse R.M."/>
            <person name="Zwick A."/>
            <person name="Pang H."/>
        </authorList>
    </citation>
    <scope>NUCLEOTIDE SEQUENCE [LARGE SCALE GENOMIC DNA]</scope>
    <source>
        <strain evidence="2">SYSU2018</strain>
    </source>
</reference>
<dbReference type="EMBL" id="JABFTP020000144">
    <property type="protein sequence ID" value="KAL3281864.1"/>
    <property type="molecule type" value="Genomic_DNA"/>
</dbReference>
<feature type="region of interest" description="Disordered" evidence="1">
    <location>
        <begin position="30"/>
        <end position="58"/>
    </location>
</feature>
<dbReference type="AlphaFoldDB" id="A0ABD2NTF7"/>
<accession>A0ABD2NTF7</accession>
<sequence>ATRVEPLSSQIIQNSDFEAAKSTDNITGELKTENQEPQPVKVLEPTNTSKTNIKGVNK</sequence>
<feature type="non-terminal residue" evidence="2">
    <location>
        <position position="1"/>
    </location>
</feature>
<keyword evidence="3" id="KW-1185">Reference proteome</keyword>
<protein>
    <submittedName>
        <fullName evidence="2">Uncharacterized protein</fullName>
    </submittedName>
</protein>
<name>A0ABD2NTF7_9CUCU</name>